<name>A0A922E7L5_CARIL</name>
<proteinExistence type="predicted"/>
<dbReference type="PANTHER" id="PTHR36615">
    <property type="entry name" value="PROTEIN, PUTATIVE-RELATED"/>
    <property type="match status" value="1"/>
</dbReference>
<evidence type="ECO:0000313" key="3">
    <source>
        <dbReference type="Proteomes" id="UP000811246"/>
    </source>
</evidence>
<gene>
    <name evidence="2" type="ORF">I3842_09G160300</name>
</gene>
<comment type="caution">
    <text evidence="2">The sequence shown here is derived from an EMBL/GenBank/DDBJ whole genome shotgun (WGS) entry which is preliminary data.</text>
</comment>
<dbReference type="PANTHER" id="PTHR36615:SF7">
    <property type="entry name" value="PROTEIN, PUTATIVE-RELATED"/>
    <property type="match status" value="1"/>
</dbReference>
<dbReference type="EMBL" id="CM031833">
    <property type="protein sequence ID" value="KAG6696678.1"/>
    <property type="molecule type" value="Genomic_DNA"/>
</dbReference>
<reference evidence="2" key="1">
    <citation type="submission" date="2021-01" db="EMBL/GenBank/DDBJ databases">
        <authorList>
            <person name="Lovell J.T."/>
            <person name="Bentley N."/>
            <person name="Bhattarai G."/>
            <person name="Jenkins J.W."/>
            <person name="Sreedasyam A."/>
            <person name="Alarcon Y."/>
            <person name="Bock C."/>
            <person name="Boston L."/>
            <person name="Carlson J."/>
            <person name="Cervantes K."/>
            <person name="Clermont K."/>
            <person name="Krom N."/>
            <person name="Kubenka K."/>
            <person name="Mamidi S."/>
            <person name="Mattison C."/>
            <person name="Monteros M."/>
            <person name="Pisani C."/>
            <person name="Plott C."/>
            <person name="Rajasekar S."/>
            <person name="Rhein H.S."/>
            <person name="Rohla C."/>
            <person name="Song M."/>
            <person name="Hilaire R.S."/>
            <person name="Shu S."/>
            <person name="Wells L."/>
            <person name="Wang X."/>
            <person name="Webber J."/>
            <person name="Heerema R.J."/>
            <person name="Klein P."/>
            <person name="Conner P."/>
            <person name="Grauke L."/>
            <person name="Grimwood J."/>
            <person name="Schmutz J."/>
            <person name="Randall J.J."/>
        </authorList>
    </citation>
    <scope>NUCLEOTIDE SEQUENCE</scope>
    <source>
        <tissue evidence="2">Leaf</tissue>
    </source>
</reference>
<organism evidence="2 3">
    <name type="scientific">Carya illinoinensis</name>
    <name type="common">Pecan</name>
    <dbReference type="NCBI Taxonomy" id="32201"/>
    <lineage>
        <taxon>Eukaryota</taxon>
        <taxon>Viridiplantae</taxon>
        <taxon>Streptophyta</taxon>
        <taxon>Embryophyta</taxon>
        <taxon>Tracheophyta</taxon>
        <taxon>Spermatophyta</taxon>
        <taxon>Magnoliopsida</taxon>
        <taxon>eudicotyledons</taxon>
        <taxon>Gunneridae</taxon>
        <taxon>Pentapetalae</taxon>
        <taxon>rosids</taxon>
        <taxon>fabids</taxon>
        <taxon>Fagales</taxon>
        <taxon>Juglandaceae</taxon>
        <taxon>Carya</taxon>
    </lineage>
</organism>
<dbReference type="Proteomes" id="UP000811246">
    <property type="component" value="Chromosome 9"/>
</dbReference>
<dbReference type="AlphaFoldDB" id="A0A922E7L5"/>
<feature type="region of interest" description="Disordered" evidence="1">
    <location>
        <begin position="1"/>
        <end position="27"/>
    </location>
</feature>
<sequence length="63" mass="6575">MSNQMASGARSGMINGGNFSGRLSGRPIPKRGQVKLGIVVGLAHSVTSIFSLRRRGAASQFSN</sequence>
<protein>
    <submittedName>
        <fullName evidence="2">Uncharacterized protein</fullName>
    </submittedName>
</protein>
<evidence type="ECO:0000256" key="1">
    <source>
        <dbReference type="SAM" id="MobiDB-lite"/>
    </source>
</evidence>
<accession>A0A922E7L5</accession>
<evidence type="ECO:0000313" key="2">
    <source>
        <dbReference type="EMBL" id="KAG6696678.1"/>
    </source>
</evidence>